<comment type="caution">
    <text evidence="6">The sequence shown here is derived from an EMBL/GenBank/DDBJ whole genome shotgun (WGS) entry which is preliminary data.</text>
</comment>
<dbReference type="GO" id="GO:0030246">
    <property type="term" value="F:carbohydrate binding"/>
    <property type="evidence" value="ECO:0007669"/>
    <property type="project" value="UniProtKB-ARBA"/>
</dbReference>
<evidence type="ECO:0000256" key="3">
    <source>
        <dbReference type="ARBA" id="ARBA00022729"/>
    </source>
</evidence>
<evidence type="ECO:0000256" key="1">
    <source>
        <dbReference type="ARBA" id="ARBA00004196"/>
    </source>
</evidence>
<dbReference type="PANTHER" id="PTHR46847:SF1">
    <property type="entry name" value="D-ALLOSE-BINDING PERIPLASMIC PROTEIN-RELATED"/>
    <property type="match status" value="1"/>
</dbReference>
<proteinExistence type="inferred from homology"/>
<comment type="subcellular location">
    <subcellularLocation>
        <location evidence="1">Cell envelope</location>
    </subcellularLocation>
</comment>
<organism evidence="6 7">
    <name type="scientific">Paenibacillus phyllosphaerae</name>
    <dbReference type="NCBI Taxonomy" id="274593"/>
    <lineage>
        <taxon>Bacteria</taxon>
        <taxon>Bacillati</taxon>
        <taxon>Bacillota</taxon>
        <taxon>Bacilli</taxon>
        <taxon>Bacillales</taxon>
        <taxon>Paenibacillaceae</taxon>
        <taxon>Paenibacillus</taxon>
    </lineage>
</organism>
<sequence>MSRMEKFAYGLLVIIAVIAILGIFYSLFGSGDSEERVDLAAKDSQKPVITLVLRETQSDFWQTVTMGAEAAAKEFGLSLVVEAPADSDDISGQQALVTKSLKGKSKALIVAAADDVEMAKTVVSARIPVIAIDTDIEAPSVRTFIGVDNYEAGKKAGEQIAEMMSKQGQVVILSSVKDDRNMELRMRGILDAFKPESFVTVLDNRYCLSGIEACEQVVQSLMNATLVDGIVALDAEAAIGAGRELVRRGEEERVQVVAFESAHEQLEQLQDGVLEATIVQNPFSMGYLGVKHAVEAIDGDQIPRRVEIPSKVIDRENMFWMDNQKLLFPFVK</sequence>
<evidence type="ECO:0000313" key="7">
    <source>
        <dbReference type="Proteomes" id="UP000570361"/>
    </source>
</evidence>
<feature type="domain" description="Periplasmic binding protein" evidence="5">
    <location>
        <begin position="50"/>
        <end position="300"/>
    </location>
</feature>
<keyword evidence="3" id="KW-0732">Signal</keyword>
<evidence type="ECO:0000256" key="4">
    <source>
        <dbReference type="SAM" id="Phobius"/>
    </source>
</evidence>
<dbReference type="Gene3D" id="3.40.50.2300">
    <property type="match status" value="2"/>
</dbReference>
<keyword evidence="7" id="KW-1185">Reference proteome</keyword>
<evidence type="ECO:0000313" key="6">
    <source>
        <dbReference type="EMBL" id="MBB3112654.1"/>
    </source>
</evidence>
<dbReference type="EMBL" id="JACHXK010000013">
    <property type="protein sequence ID" value="MBB3112654.1"/>
    <property type="molecule type" value="Genomic_DNA"/>
</dbReference>
<dbReference type="AlphaFoldDB" id="A0A7W5B1C9"/>
<name>A0A7W5B1C9_9BACL</name>
<dbReference type="Pfam" id="PF13407">
    <property type="entry name" value="Peripla_BP_4"/>
    <property type="match status" value="1"/>
</dbReference>
<dbReference type="InterPro" id="IPR025997">
    <property type="entry name" value="SBP_2_dom"/>
</dbReference>
<dbReference type="SUPFAM" id="SSF53822">
    <property type="entry name" value="Periplasmic binding protein-like I"/>
    <property type="match status" value="1"/>
</dbReference>
<gene>
    <name evidence="6" type="ORF">FHS18_004755</name>
</gene>
<dbReference type="GO" id="GO:0030313">
    <property type="term" value="C:cell envelope"/>
    <property type="evidence" value="ECO:0007669"/>
    <property type="project" value="UniProtKB-SubCell"/>
</dbReference>
<dbReference type="InterPro" id="IPR028082">
    <property type="entry name" value="Peripla_BP_I"/>
</dbReference>
<accession>A0A7W5B1C9</accession>
<dbReference type="Proteomes" id="UP000570361">
    <property type="component" value="Unassembled WGS sequence"/>
</dbReference>
<feature type="transmembrane region" description="Helical" evidence="4">
    <location>
        <begin position="7"/>
        <end position="28"/>
    </location>
</feature>
<comment type="similarity">
    <text evidence="2">Belongs to the bacterial solute-binding protein 2 family.</text>
</comment>
<evidence type="ECO:0000256" key="2">
    <source>
        <dbReference type="ARBA" id="ARBA00007639"/>
    </source>
</evidence>
<keyword evidence="4" id="KW-1133">Transmembrane helix</keyword>
<dbReference type="RefSeq" id="WP_183602766.1">
    <property type="nucleotide sequence ID" value="NZ_JACHXK010000013.1"/>
</dbReference>
<dbReference type="PANTHER" id="PTHR46847">
    <property type="entry name" value="D-ALLOSE-BINDING PERIPLASMIC PROTEIN-RELATED"/>
    <property type="match status" value="1"/>
</dbReference>
<reference evidence="6 7" key="1">
    <citation type="submission" date="2020-08" db="EMBL/GenBank/DDBJ databases">
        <title>Genomic Encyclopedia of Type Strains, Phase III (KMG-III): the genomes of soil and plant-associated and newly described type strains.</title>
        <authorList>
            <person name="Whitman W."/>
        </authorList>
    </citation>
    <scope>NUCLEOTIDE SEQUENCE [LARGE SCALE GENOMIC DNA]</scope>
    <source>
        <strain evidence="6 7">CECT 5862</strain>
    </source>
</reference>
<protein>
    <submittedName>
        <fullName evidence="6">Ribose transport system substrate-binding protein</fullName>
    </submittedName>
</protein>
<evidence type="ECO:0000259" key="5">
    <source>
        <dbReference type="Pfam" id="PF13407"/>
    </source>
</evidence>
<keyword evidence="4" id="KW-0472">Membrane</keyword>
<keyword evidence="4" id="KW-0812">Transmembrane</keyword>